<comment type="similarity">
    <text evidence="2">Belongs to the GtrA family.</text>
</comment>
<dbReference type="InterPro" id="IPR051401">
    <property type="entry name" value="GtrA_CellWall_Glycosyl"/>
</dbReference>
<accession>A0A1G2T1F8</accession>
<comment type="subcellular location">
    <subcellularLocation>
        <location evidence="1">Membrane</location>
        <topology evidence="1">Multi-pass membrane protein</topology>
    </subcellularLocation>
</comment>
<evidence type="ECO:0000313" key="9">
    <source>
        <dbReference type="Proteomes" id="UP000177746"/>
    </source>
</evidence>
<dbReference type="Proteomes" id="UP000177746">
    <property type="component" value="Unassembled WGS sequence"/>
</dbReference>
<evidence type="ECO:0000256" key="4">
    <source>
        <dbReference type="ARBA" id="ARBA00022989"/>
    </source>
</evidence>
<evidence type="ECO:0000259" key="7">
    <source>
        <dbReference type="Pfam" id="PF04138"/>
    </source>
</evidence>
<evidence type="ECO:0000313" key="8">
    <source>
        <dbReference type="EMBL" id="OHA91054.1"/>
    </source>
</evidence>
<dbReference type="AlphaFoldDB" id="A0A1G2T1F8"/>
<evidence type="ECO:0000256" key="1">
    <source>
        <dbReference type="ARBA" id="ARBA00004141"/>
    </source>
</evidence>
<keyword evidence="3 6" id="KW-0812">Transmembrane</keyword>
<feature type="domain" description="GtrA/DPMS transmembrane" evidence="7">
    <location>
        <begin position="12"/>
        <end position="126"/>
    </location>
</feature>
<feature type="transmembrane region" description="Helical" evidence="6">
    <location>
        <begin position="102"/>
        <end position="123"/>
    </location>
</feature>
<evidence type="ECO:0000256" key="5">
    <source>
        <dbReference type="ARBA" id="ARBA00023136"/>
    </source>
</evidence>
<comment type="caution">
    <text evidence="8">The sequence shown here is derived from an EMBL/GenBank/DDBJ whole genome shotgun (WGS) entry which is preliminary data.</text>
</comment>
<feature type="transmembrane region" description="Helical" evidence="6">
    <location>
        <begin position="12"/>
        <end position="31"/>
    </location>
</feature>
<evidence type="ECO:0000256" key="6">
    <source>
        <dbReference type="SAM" id="Phobius"/>
    </source>
</evidence>
<dbReference type="InterPro" id="IPR007267">
    <property type="entry name" value="GtrA_DPMS_TM"/>
</dbReference>
<keyword evidence="5 6" id="KW-0472">Membrane</keyword>
<dbReference type="EMBL" id="MHVI01000021">
    <property type="protein sequence ID" value="OHA91054.1"/>
    <property type="molecule type" value="Genomic_DNA"/>
</dbReference>
<evidence type="ECO:0000256" key="2">
    <source>
        <dbReference type="ARBA" id="ARBA00009399"/>
    </source>
</evidence>
<keyword evidence="4 6" id="KW-1133">Transmembrane helix</keyword>
<dbReference type="GO" id="GO:0005886">
    <property type="term" value="C:plasma membrane"/>
    <property type="evidence" value="ECO:0007669"/>
    <property type="project" value="TreeGrafter"/>
</dbReference>
<gene>
    <name evidence="8" type="ORF">A2665_01005</name>
</gene>
<sequence>MVEALFKLRVVRFIVSGGTSFSVNLVLLYGLTEFLGLWYLFSATFSFVIAFLVGFSMNKLWTFKERETDRIRWQISFYLLVNLMNLALNHSMLYMFVESFHIWYIAAQALASIIIAFESFFVYRWIFRTKIVSAPA</sequence>
<dbReference type="PANTHER" id="PTHR38459:SF1">
    <property type="entry name" value="PROPHAGE BACTOPRENOL-LINKED GLUCOSE TRANSLOCASE HOMOLOG"/>
    <property type="match status" value="1"/>
</dbReference>
<protein>
    <recommendedName>
        <fullName evidence="7">GtrA/DPMS transmembrane domain-containing protein</fullName>
    </recommendedName>
</protein>
<feature type="transmembrane region" description="Helical" evidence="6">
    <location>
        <begin position="37"/>
        <end position="55"/>
    </location>
</feature>
<dbReference type="PANTHER" id="PTHR38459">
    <property type="entry name" value="PROPHAGE BACTOPRENOL-LINKED GLUCOSE TRANSLOCASE HOMOLOG"/>
    <property type="match status" value="1"/>
</dbReference>
<organism evidence="8 9">
    <name type="scientific">Candidatus Zambryskibacteria bacterium RIFCSPHIGHO2_01_FULL_46_30</name>
    <dbReference type="NCBI Taxonomy" id="1802739"/>
    <lineage>
        <taxon>Bacteria</taxon>
        <taxon>Candidatus Zambryskiibacteriota</taxon>
    </lineage>
</organism>
<dbReference type="Pfam" id="PF04138">
    <property type="entry name" value="GtrA_DPMS_TM"/>
    <property type="match status" value="1"/>
</dbReference>
<proteinExistence type="inferred from homology"/>
<evidence type="ECO:0000256" key="3">
    <source>
        <dbReference type="ARBA" id="ARBA00022692"/>
    </source>
</evidence>
<name>A0A1G2T1F8_9BACT</name>
<reference evidence="8 9" key="1">
    <citation type="journal article" date="2016" name="Nat. Commun.">
        <title>Thousands of microbial genomes shed light on interconnected biogeochemical processes in an aquifer system.</title>
        <authorList>
            <person name="Anantharaman K."/>
            <person name="Brown C.T."/>
            <person name="Hug L.A."/>
            <person name="Sharon I."/>
            <person name="Castelle C.J."/>
            <person name="Probst A.J."/>
            <person name="Thomas B.C."/>
            <person name="Singh A."/>
            <person name="Wilkins M.J."/>
            <person name="Karaoz U."/>
            <person name="Brodie E.L."/>
            <person name="Williams K.H."/>
            <person name="Hubbard S.S."/>
            <person name="Banfield J.F."/>
        </authorList>
    </citation>
    <scope>NUCLEOTIDE SEQUENCE [LARGE SCALE GENOMIC DNA]</scope>
</reference>
<dbReference type="GO" id="GO:0000271">
    <property type="term" value="P:polysaccharide biosynthetic process"/>
    <property type="evidence" value="ECO:0007669"/>
    <property type="project" value="InterPro"/>
</dbReference>
<feature type="transmembrane region" description="Helical" evidence="6">
    <location>
        <begin position="75"/>
        <end position="96"/>
    </location>
</feature>